<proteinExistence type="predicted"/>
<protein>
    <submittedName>
        <fullName evidence="2">Molecular chaperone TorD</fullName>
    </submittedName>
</protein>
<keyword evidence="3" id="KW-1185">Reference proteome</keyword>
<dbReference type="InterPro" id="IPR050289">
    <property type="entry name" value="TorD/DmsD_chaperones"/>
</dbReference>
<gene>
    <name evidence="2" type="ORF">DMP08_05330</name>
</gene>
<dbReference type="EMBL" id="QICD01000007">
    <property type="protein sequence ID" value="RNL45746.1"/>
    <property type="molecule type" value="Genomic_DNA"/>
</dbReference>
<dbReference type="InterPro" id="IPR020945">
    <property type="entry name" value="DMSO/NO3_reduct_chaperone"/>
</dbReference>
<dbReference type="Pfam" id="PF02613">
    <property type="entry name" value="Nitrate_red_del"/>
    <property type="match status" value="1"/>
</dbReference>
<sequence>MAEIPWKSLSEAYGFLGNSLLAPMTMTASVGLDMHFWEAFPTFEDQGISNAVAACERWTQAASLRAEESDEDLIERCAVEYTRLFIGPPSPLAPPWETMYRASNVSVGFGQATFEMRQLLREAGLELRNENRQYEDHMGIELLYLSDRCRWLSGDPVGGVDARQKLASFIDDHPLDWIEPFRDCVEEQSPYGYFSHILLVTQCLLKWHRAELSAL</sequence>
<dbReference type="PANTHER" id="PTHR34227:SF13">
    <property type="entry name" value="TAT PROOFREADING CHAPERONE DMSD-RELATED"/>
    <property type="match status" value="1"/>
</dbReference>
<evidence type="ECO:0000313" key="2">
    <source>
        <dbReference type="EMBL" id="RNL45746.1"/>
    </source>
</evidence>
<dbReference type="OrthoDB" id="3173219at2"/>
<reference evidence="3" key="1">
    <citation type="submission" date="2018-05" db="EMBL/GenBank/DDBJ databases">
        <title>Genome Sequencing of selected type strains of the family Eggerthellaceae.</title>
        <authorList>
            <person name="Danylec N."/>
            <person name="Stoll D.A."/>
            <person name="Doetsch A."/>
            <person name="Huch M."/>
        </authorList>
    </citation>
    <scope>NUCLEOTIDE SEQUENCE [LARGE SCALE GENOMIC DNA]</scope>
    <source>
        <strain evidence="3">DSM 16106</strain>
    </source>
</reference>
<accession>A0A3N0BDV4</accession>
<dbReference type="Proteomes" id="UP000278632">
    <property type="component" value="Unassembled WGS sequence"/>
</dbReference>
<dbReference type="SUPFAM" id="SSF89155">
    <property type="entry name" value="TorD-like"/>
    <property type="match status" value="1"/>
</dbReference>
<evidence type="ECO:0000313" key="3">
    <source>
        <dbReference type="Proteomes" id="UP000278632"/>
    </source>
</evidence>
<organism evidence="2 3">
    <name type="scientific">Paraeggerthella hongkongensis</name>
    <dbReference type="NCBI Taxonomy" id="230658"/>
    <lineage>
        <taxon>Bacteria</taxon>
        <taxon>Bacillati</taxon>
        <taxon>Actinomycetota</taxon>
        <taxon>Coriobacteriia</taxon>
        <taxon>Eggerthellales</taxon>
        <taxon>Eggerthellaceae</taxon>
        <taxon>Paraeggerthella</taxon>
    </lineage>
</organism>
<dbReference type="RefSeq" id="WP_123191924.1">
    <property type="nucleotide sequence ID" value="NZ_QICD01000007.1"/>
</dbReference>
<dbReference type="PANTHER" id="PTHR34227">
    <property type="entry name" value="CHAPERONE PROTEIN YCDY"/>
    <property type="match status" value="1"/>
</dbReference>
<dbReference type="Gene3D" id="1.10.3480.10">
    <property type="entry name" value="TorD-like"/>
    <property type="match status" value="1"/>
</dbReference>
<comment type="caution">
    <text evidence="2">The sequence shown here is derived from an EMBL/GenBank/DDBJ whole genome shotgun (WGS) entry which is preliminary data.</text>
</comment>
<dbReference type="InterPro" id="IPR036411">
    <property type="entry name" value="TorD-like_sf"/>
</dbReference>
<evidence type="ECO:0000256" key="1">
    <source>
        <dbReference type="ARBA" id="ARBA00023186"/>
    </source>
</evidence>
<name>A0A3N0BDV4_9ACTN</name>
<keyword evidence="1" id="KW-0143">Chaperone</keyword>
<dbReference type="AlphaFoldDB" id="A0A3N0BDV4"/>